<keyword evidence="2" id="KW-0472">Membrane</keyword>
<feature type="region of interest" description="Disordered" evidence="1">
    <location>
        <begin position="99"/>
        <end position="136"/>
    </location>
</feature>
<gene>
    <name evidence="3" type="ORF">B0T19DRAFT_397652</name>
</gene>
<organism evidence="3 4">
    <name type="scientific">Cercophora scortea</name>
    <dbReference type="NCBI Taxonomy" id="314031"/>
    <lineage>
        <taxon>Eukaryota</taxon>
        <taxon>Fungi</taxon>
        <taxon>Dikarya</taxon>
        <taxon>Ascomycota</taxon>
        <taxon>Pezizomycotina</taxon>
        <taxon>Sordariomycetes</taxon>
        <taxon>Sordariomycetidae</taxon>
        <taxon>Sordariales</taxon>
        <taxon>Lasiosphaeriaceae</taxon>
        <taxon>Cercophora</taxon>
    </lineage>
</organism>
<sequence>MRALRTVVATAVGFGYVLFGFVVGVSVSGADKLFDITHHDIPLGVADDLGPHHVYEGPLVANSAASIFTTNSSSISCLAANFTTAGYMLAPHAAQASQTQGTAPSLATATSGASLQRNVTGRFPPPPVSMAKHPTD</sequence>
<name>A0AAE0IVN9_9PEZI</name>
<evidence type="ECO:0000256" key="1">
    <source>
        <dbReference type="SAM" id="MobiDB-lite"/>
    </source>
</evidence>
<proteinExistence type="predicted"/>
<dbReference type="EMBL" id="JAUEPO010000002">
    <property type="protein sequence ID" value="KAK3331827.1"/>
    <property type="molecule type" value="Genomic_DNA"/>
</dbReference>
<evidence type="ECO:0000256" key="2">
    <source>
        <dbReference type="SAM" id="Phobius"/>
    </source>
</evidence>
<evidence type="ECO:0000313" key="4">
    <source>
        <dbReference type="Proteomes" id="UP001286456"/>
    </source>
</evidence>
<dbReference type="AlphaFoldDB" id="A0AAE0IVN9"/>
<keyword evidence="2" id="KW-0812">Transmembrane</keyword>
<keyword evidence="2" id="KW-1133">Transmembrane helix</keyword>
<comment type="caution">
    <text evidence="3">The sequence shown here is derived from an EMBL/GenBank/DDBJ whole genome shotgun (WGS) entry which is preliminary data.</text>
</comment>
<evidence type="ECO:0000313" key="3">
    <source>
        <dbReference type="EMBL" id="KAK3331827.1"/>
    </source>
</evidence>
<feature type="transmembrane region" description="Helical" evidence="2">
    <location>
        <begin position="7"/>
        <end position="27"/>
    </location>
</feature>
<protein>
    <submittedName>
        <fullName evidence="3">Uncharacterized protein</fullName>
    </submittedName>
</protein>
<accession>A0AAE0IVN9</accession>
<reference evidence="3" key="2">
    <citation type="submission" date="2023-06" db="EMBL/GenBank/DDBJ databases">
        <authorList>
            <consortium name="Lawrence Berkeley National Laboratory"/>
            <person name="Haridas S."/>
            <person name="Hensen N."/>
            <person name="Bonometti L."/>
            <person name="Westerberg I."/>
            <person name="Brannstrom I.O."/>
            <person name="Guillou S."/>
            <person name="Cros-Aarteil S."/>
            <person name="Calhoun S."/>
            <person name="Kuo A."/>
            <person name="Mondo S."/>
            <person name="Pangilinan J."/>
            <person name="Riley R."/>
            <person name="Labutti K."/>
            <person name="Andreopoulos B."/>
            <person name="Lipzen A."/>
            <person name="Chen C."/>
            <person name="Yanf M."/>
            <person name="Daum C."/>
            <person name="Ng V."/>
            <person name="Clum A."/>
            <person name="Steindorff A."/>
            <person name="Ohm R."/>
            <person name="Martin F."/>
            <person name="Silar P."/>
            <person name="Natvig D."/>
            <person name="Lalanne C."/>
            <person name="Gautier V."/>
            <person name="Ament-Velasquez S.L."/>
            <person name="Kruys A."/>
            <person name="Hutchinson M.I."/>
            <person name="Powell A.J."/>
            <person name="Barry K."/>
            <person name="Miller A.N."/>
            <person name="Grigoriev I.V."/>
            <person name="Debuchy R."/>
            <person name="Gladieux P."/>
            <person name="Thoren M.H."/>
            <person name="Johannesson H."/>
        </authorList>
    </citation>
    <scope>NUCLEOTIDE SEQUENCE</scope>
    <source>
        <strain evidence="3">SMH4131-1</strain>
    </source>
</reference>
<dbReference type="Proteomes" id="UP001286456">
    <property type="component" value="Unassembled WGS sequence"/>
</dbReference>
<keyword evidence="4" id="KW-1185">Reference proteome</keyword>
<reference evidence="3" key="1">
    <citation type="journal article" date="2023" name="Mol. Phylogenet. Evol.">
        <title>Genome-scale phylogeny and comparative genomics of the fungal order Sordariales.</title>
        <authorList>
            <person name="Hensen N."/>
            <person name="Bonometti L."/>
            <person name="Westerberg I."/>
            <person name="Brannstrom I.O."/>
            <person name="Guillou S."/>
            <person name="Cros-Aarteil S."/>
            <person name="Calhoun S."/>
            <person name="Haridas S."/>
            <person name="Kuo A."/>
            <person name="Mondo S."/>
            <person name="Pangilinan J."/>
            <person name="Riley R."/>
            <person name="LaButti K."/>
            <person name="Andreopoulos B."/>
            <person name="Lipzen A."/>
            <person name="Chen C."/>
            <person name="Yan M."/>
            <person name="Daum C."/>
            <person name="Ng V."/>
            <person name="Clum A."/>
            <person name="Steindorff A."/>
            <person name="Ohm R.A."/>
            <person name="Martin F."/>
            <person name="Silar P."/>
            <person name="Natvig D.O."/>
            <person name="Lalanne C."/>
            <person name="Gautier V."/>
            <person name="Ament-Velasquez S.L."/>
            <person name="Kruys A."/>
            <person name="Hutchinson M.I."/>
            <person name="Powell A.J."/>
            <person name="Barry K."/>
            <person name="Miller A.N."/>
            <person name="Grigoriev I.V."/>
            <person name="Debuchy R."/>
            <person name="Gladieux P."/>
            <person name="Hiltunen Thoren M."/>
            <person name="Johannesson H."/>
        </authorList>
    </citation>
    <scope>NUCLEOTIDE SEQUENCE</scope>
    <source>
        <strain evidence="3">SMH4131-1</strain>
    </source>
</reference>
<feature type="compositionally biased region" description="Polar residues" evidence="1">
    <location>
        <begin position="99"/>
        <end position="119"/>
    </location>
</feature>